<sequence length="183" mass="20876">MGLNSLHVFFLLSIILLSIIDSIELRKLIDIDKVNYKYPCGSVQCDGIRQYCSDEETCLYCNEDICRAKNRPEQCTLQCENGEMDLATSLNTNNVDSINCDTWTCTYPLELWKICTIVVGSMAFGMILGMVLSNVKRRLASKGNNGDSLCINPFRICRRRKKNINELLREYHATEQHPPDNIV</sequence>
<dbReference type="AlphaFoldDB" id="A0A8W8K9D5"/>
<feature type="transmembrane region" description="Helical" evidence="1">
    <location>
        <begin position="111"/>
        <end position="132"/>
    </location>
</feature>
<name>A0A8W8K9D5_MAGGI</name>
<feature type="chain" id="PRO_5036443462" description="TNFR-Cys domain-containing protein" evidence="2">
    <location>
        <begin position="23"/>
        <end position="183"/>
    </location>
</feature>
<feature type="signal peptide" evidence="2">
    <location>
        <begin position="1"/>
        <end position="22"/>
    </location>
</feature>
<evidence type="ECO:0000256" key="2">
    <source>
        <dbReference type="SAM" id="SignalP"/>
    </source>
</evidence>
<evidence type="ECO:0000256" key="1">
    <source>
        <dbReference type="SAM" id="Phobius"/>
    </source>
</evidence>
<protein>
    <recommendedName>
        <fullName evidence="5">TNFR-Cys domain-containing protein</fullName>
    </recommendedName>
</protein>
<evidence type="ECO:0000313" key="3">
    <source>
        <dbReference type="EnsemblMetazoa" id="G2297.1:cds"/>
    </source>
</evidence>
<organism evidence="3 4">
    <name type="scientific">Magallana gigas</name>
    <name type="common">Pacific oyster</name>
    <name type="synonym">Crassostrea gigas</name>
    <dbReference type="NCBI Taxonomy" id="29159"/>
    <lineage>
        <taxon>Eukaryota</taxon>
        <taxon>Metazoa</taxon>
        <taxon>Spiralia</taxon>
        <taxon>Lophotrochozoa</taxon>
        <taxon>Mollusca</taxon>
        <taxon>Bivalvia</taxon>
        <taxon>Autobranchia</taxon>
        <taxon>Pteriomorphia</taxon>
        <taxon>Ostreida</taxon>
        <taxon>Ostreoidea</taxon>
        <taxon>Ostreidae</taxon>
        <taxon>Magallana</taxon>
    </lineage>
</organism>
<reference evidence="3" key="1">
    <citation type="submission" date="2022-08" db="UniProtKB">
        <authorList>
            <consortium name="EnsemblMetazoa"/>
        </authorList>
    </citation>
    <scope>IDENTIFICATION</scope>
    <source>
        <strain evidence="3">05x7-T-G4-1.051#20</strain>
    </source>
</reference>
<keyword evidence="1" id="KW-0472">Membrane</keyword>
<accession>A0A8W8K9D5</accession>
<keyword evidence="4" id="KW-1185">Reference proteome</keyword>
<keyword evidence="2" id="KW-0732">Signal</keyword>
<keyword evidence="1" id="KW-1133">Transmembrane helix</keyword>
<dbReference type="Proteomes" id="UP000005408">
    <property type="component" value="Unassembled WGS sequence"/>
</dbReference>
<dbReference type="EnsemblMetazoa" id="G2297.1">
    <property type="protein sequence ID" value="G2297.1:cds"/>
    <property type="gene ID" value="G2297"/>
</dbReference>
<evidence type="ECO:0000313" key="4">
    <source>
        <dbReference type="Proteomes" id="UP000005408"/>
    </source>
</evidence>
<keyword evidence="1" id="KW-0812">Transmembrane</keyword>
<proteinExistence type="predicted"/>
<evidence type="ECO:0008006" key="5">
    <source>
        <dbReference type="Google" id="ProtNLM"/>
    </source>
</evidence>